<sequence length="83" mass="9475">MSEWSRLQDKSDDCMMTIGQMDAPTDGRRALYMQVLPPIRQCSHILSFQRGTVIFTHFVRTGTILEDDPILQNKGQFPIVGFS</sequence>
<name>A0A8J6FVA1_ELECQ</name>
<dbReference type="EMBL" id="WNTK01000001">
    <property type="protein sequence ID" value="KAG9494146.1"/>
    <property type="molecule type" value="Genomic_DNA"/>
</dbReference>
<reference evidence="1" key="1">
    <citation type="thesis" date="2020" institute="ProQuest LLC" country="789 East Eisenhower Parkway, Ann Arbor, MI, USA">
        <title>Comparative Genomics and Chromosome Evolution.</title>
        <authorList>
            <person name="Mudd A.B."/>
        </authorList>
    </citation>
    <scope>NUCLEOTIDE SEQUENCE</scope>
    <source>
        <strain evidence="1">HN-11 Male</strain>
        <tissue evidence="1">Kidney and liver</tissue>
    </source>
</reference>
<evidence type="ECO:0000313" key="2">
    <source>
        <dbReference type="Proteomes" id="UP000770717"/>
    </source>
</evidence>
<dbReference type="AlphaFoldDB" id="A0A8J6FVA1"/>
<proteinExistence type="predicted"/>
<keyword evidence="2" id="KW-1185">Reference proteome</keyword>
<protein>
    <submittedName>
        <fullName evidence="1">Uncharacterized protein</fullName>
    </submittedName>
</protein>
<accession>A0A8J6FVA1</accession>
<comment type="caution">
    <text evidence="1">The sequence shown here is derived from an EMBL/GenBank/DDBJ whole genome shotgun (WGS) entry which is preliminary data.</text>
</comment>
<evidence type="ECO:0000313" key="1">
    <source>
        <dbReference type="EMBL" id="KAG9494146.1"/>
    </source>
</evidence>
<organism evidence="1 2">
    <name type="scientific">Eleutherodactylus coqui</name>
    <name type="common">Puerto Rican coqui</name>
    <dbReference type="NCBI Taxonomy" id="57060"/>
    <lineage>
        <taxon>Eukaryota</taxon>
        <taxon>Metazoa</taxon>
        <taxon>Chordata</taxon>
        <taxon>Craniata</taxon>
        <taxon>Vertebrata</taxon>
        <taxon>Euteleostomi</taxon>
        <taxon>Amphibia</taxon>
        <taxon>Batrachia</taxon>
        <taxon>Anura</taxon>
        <taxon>Neobatrachia</taxon>
        <taxon>Hyloidea</taxon>
        <taxon>Eleutherodactylidae</taxon>
        <taxon>Eleutherodactylinae</taxon>
        <taxon>Eleutherodactylus</taxon>
        <taxon>Eleutherodactylus</taxon>
    </lineage>
</organism>
<dbReference type="Proteomes" id="UP000770717">
    <property type="component" value="Unassembled WGS sequence"/>
</dbReference>
<gene>
    <name evidence="1" type="ORF">GDO78_001797</name>
</gene>